<dbReference type="OrthoDB" id="6436924at2759"/>
<name>A0A8X6TL40_NEPPI</name>
<dbReference type="AlphaFoldDB" id="A0A8X6TL40"/>
<organism evidence="1 2">
    <name type="scientific">Nephila pilipes</name>
    <name type="common">Giant wood spider</name>
    <name type="synonym">Nephila maculata</name>
    <dbReference type="NCBI Taxonomy" id="299642"/>
    <lineage>
        <taxon>Eukaryota</taxon>
        <taxon>Metazoa</taxon>
        <taxon>Ecdysozoa</taxon>
        <taxon>Arthropoda</taxon>
        <taxon>Chelicerata</taxon>
        <taxon>Arachnida</taxon>
        <taxon>Araneae</taxon>
        <taxon>Araneomorphae</taxon>
        <taxon>Entelegynae</taxon>
        <taxon>Araneoidea</taxon>
        <taxon>Nephilidae</taxon>
        <taxon>Nephila</taxon>
    </lineage>
</organism>
<reference evidence="1" key="1">
    <citation type="submission" date="2020-08" db="EMBL/GenBank/DDBJ databases">
        <title>Multicomponent nature underlies the extraordinary mechanical properties of spider dragline silk.</title>
        <authorList>
            <person name="Kono N."/>
            <person name="Nakamura H."/>
            <person name="Mori M."/>
            <person name="Yoshida Y."/>
            <person name="Ohtoshi R."/>
            <person name="Malay A.D."/>
            <person name="Moran D.A.P."/>
            <person name="Tomita M."/>
            <person name="Numata K."/>
            <person name="Arakawa K."/>
        </authorList>
    </citation>
    <scope>NUCLEOTIDE SEQUENCE</scope>
</reference>
<proteinExistence type="predicted"/>
<evidence type="ECO:0000313" key="1">
    <source>
        <dbReference type="EMBL" id="GFT30191.1"/>
    </source>
</evidence>
<dbReference type="Proteomes" id="UP000887013">
    <property type="component" value="Unassembled WGS sequence"/>
</dbReference>
<sequence length="833" mass="99155">MAYSRKISSLEESASAQVAVNLCQEIAFKEVVLCLEKPTYCNVMDETDEQWKGKYFLTSLEESIPMPEIRQWEYAVNEQCQRLTEGLPCRLKYRVLAWMYRIALECLSCCWRQESCFGVSRYFLMDALTLKCWTKAGQLDEKKLAEQLLKDERLTVLKRYRMACKYGLRVHVHELWNRLTQKEKLLIPITNHIVLQLRWEYRKIEREGDDFQIVELWNSLTYEEKKSFVCNDPNSPYWSAPFIKLWSNKKDEHEEYWPEAAISIAVSCGNRAAVMSCWKKLKIHRQKKLVIEMAWRSVQEWQKMKDRLEEYADWNENPLLTRHSPSIFIKYFTLPSYYIDLMCFFLLQMDEEQQLSFFKQACQSSYHIALECYLDWPHQDDFLPTISRLWGIMPMDMFRKCLLTLASKYVGDYRIEGFSSLGKGICNYDYRSLLQTLWEETPEEYKRSVFDTDYEKYGYPVGNVGKMLLLRLLERFPFQRKDEDLFKQIFCYQPLEQRKAMMLSEMGETICDLLTQKEKWSFLNLLLDECFSKEEIPSFKTQFIQSNCCRKMCLIKVQQNFENWVEDLMDWSLDSDTEKTQYKRALITEEDGFLITLYSSFWNGDVDHVKRIINFCEPLEEKREPTMVRYIKDAFSGLLEACKWEQLDAILVESFDSDGIRRFKKDLFSKRGIALHYHCVFLLRELEEVERFYKWFDLSPDEIKKVKQDTLYMPDVFSNICSKLDGLISKYATPLSWCLVDEEMTVEFKRKIEDRLNTLPVSDEVRERVKVNLDRLVSEHLCTFRKDVIQNNTSDEAVLVKNKGEKKSSVSIEEGCSFPRKRFRSNIDIENPT</sequence>
<comment type="caution">
    <text evidence="1">The sequence shown here is derived from an EMBL/GenBank/DDBJ whole genome shotgun (WGS) entry which is preliminary data.</text>
</comment>
<accession>A0A8X6TL40</accession>
<protein>
    <submittedName>
        <fullName evidence="1">Uncharacterized protein</fullName>
    </submittedName>
</protein>
<dbReference type="EMBL" id="BMAW01012737">
    <property type="protein sequence ID" value="GFT30191.1"/>
    <property type="molecule type" value="Genomic_DNA"/>
</dbReference>
<gene>
    <name evidence="1" type="primary">AVEN_153125_1</name>
    <name evidence="1" type="ORF">NPIL_551781</name>
</gene>
<evidence type="ECO:0000313" key="2">
    <source>
        <dbReference type="Proteomes" id="UP000887013"/>
    </source>
</evidence>
<keyword evidence="2" id="KW-1185">Reference proteome</keyword>